<reference evidence="1" key="1">
    <citation type="submission" date="2023-10" db="EMBL/GenBank/DDBJ databases">
        <authorList>
            <person name="Chen Y."/>
            <person name="Shah S."/>
            <person name="Dougan E. K."/>
            <person name="Thang M."/>
            <person name="Chan C."/>
        </authorList>
    </citation>
    <scope>NUCLEOTIDE SEQUENCE [LARGE SCALE GENOMIC DNA]</scope>
</reference>
<proteinExistence type="predicted"/>
<feature type="non-terminal residue" evidence="1">
    <location>
        <position position="1"/>
    </location>
</feature>
<protein>
    <submittedName>
        <fullName evidence="1">Uncharacterized protein</fullName>
    </submittedName>
</protein>
<feature type="non-terminal residue" evidence="1">
    <location>
        <position position="117"/>
    </location>
</feature>
<organism evidence="1 2">
    <name type="scientific">Prorocentrum cordatum</name>
    <dbReference type="NCBI Taxonomy" id="2364126"/>
    <lineage>
        <taxon>Eukaryota</taxon>
        <taxon>Sar</taxon>
        <taxon>Alveolata</taxon>
        <taxon>Dinophyceae</taxon>
        <taxon>Prorocentrales</taxon>
        <taxon>Prorocentraceae</taxon>
        <taxon>Prorocentrum</taxon>
    </lineage>
</organism>
<comment type="caution">
    <text evidence="1">The sequence shown here is derived from an EMBL/GenBank/DDBJ whole genome shotgun (WGS) entry which is preliminary data.</text>
</comment>
<evidence type="ECO:0000313" key="2">
    <source>
        <dbReference type="Proteomes" id="UP001189429"/>
    </source>
</evidence>
<keyword evidence="2" id="KW-1185">Reference proteome</keyword>
<sequence>AIDPERQSEFAKQVRGRYRASAFADWAGGRRVSVAPATAGFEEVGKHADDLAEQQERGELKEESDDVRTLRIVTDESRGRRKPWRSFAREMRFDSYNEWPSEEQQSQTFRVVRKFDQ</sequence>
<gene>
    <name evidence="1" type="ORF">PCOR1329_LOCUS10625</name>
</gene>
<dbReference type="Proteomes" id="UP001189429">
    <property type="component" value="Unassembled WGS sequence"/>
</dbReference>
<accession>A0ABN9QCS5</accession>
<evidence type="ECO:0000313" key="1">
    <source>
        <dbReference type="EMBL" id="CAK0803478.1"/>
    </source>
</evidence>
<name>A0ABN9QCS5_9DINO</name>
<dbReference type="EMBL" id="CAUYUJ010003014">
    <property type="protein sequence ID" value="CAK0803478.1"/>
    <property type="molecule type" value="Genomic_DNA"/>
</dbReference>